<dbReference type="CDD" id="cd04792">
    <property type="entry name" value="LanM-like"/>
    <property type="match status" value="1"/>
</dbReference>
<keyword evidence="3" id="KW-1185">Reference proteome</keyword>
<dbReference type="Pfam" id="PF13575">
    <property type="entry name" value="DUF4135"/>
    <property type="match status" value="1"/>
</dbReference>
<dbReference type="Gene3D" id="1.50.10.10">
    <property type="match status" value="1"/>
</dbReference>
<organism evidence="2 3">
    <name type="scientific">Cohnella suwonensis</name>
    <dbReference type="NCBI Taxonomy" id="696072"/>
    <lineage>
        <taxon>Bacteria</taxon>
        <taxon>Bacillati</taxon>
        <taxon>Bacillota</taxon>
        <taxon>Bacilli</taxon>
        <taxon>Bacillales</taxon>
        <taxon>Paenibacillaceae</taxon>
        <taxon>Cohnella</taxon>
    </lineage>
</organism>
<evidence type="ECO:0000313" key="3">
    <source>
        <dbReference type="Proteomes" id="UP001596105"/>
    </source>
</evidence>
<dbReference type="PIRSF" id="PIRSF037228">
    <property type="entry name" value="Lant_mod_RumM"/>
    <property type="match status" value="1"/>
</dbReference>
<dbReference type="Pfam" id="PF05147">
    <property type="entry name" value="LANC_like"/>
    <property type="match status" value="1"/>
</dbReference>
<dbReference type="PRINTS" id="PR01950">
    <property type="entry name" value="LANCSUPER"/>
</dbReference>
<dbReference type="NCBIfam" id="TIGR03897">
    <property type="entry name" value="lanti_2_LanM"/>
    <property type="match status" value="1"/>
</dbReference>
<dbReference type="EMBL" id="JBHSMH010000026">
    <property type="protein sequence ID" value="MFC5469192.1"/>
    <property type="molecule type" value="Genomic_DNA"/>
</dbReference>
<reference evidence="3" key="1">
    <citation type="journal article" date="2019" name="Int. J. Syst. Evol. Microbiol.">
        <title>The Global Catalogue of Microorganisms (GCM) 10K type strain sequencing project: providing services to taxonomists for standard genome sequencing and annotation.</title>
        <authorList>
            <consortium name="The Broad Institute Genomics Platform"/>
            <consortium name="The Broad Institute Genome Sequencing Center for Infectious Disease"/>
            <person name="Wu L."/>
            <person name="Ma J."/>
        </authorList>
    </citation>
    <scope>NUCLEOTIDE SEQUENCE [LARGE SCALE GENOMIC DNA]</scope>
    <source>
        <strain evidence="3">CCUG 57113</strain>
    </source>
</reference>
<dbReference type="Proteomes" id="UP001596105">
    <property type="component" value="Unassembled WGS sequence"/>
</dbReference>
<dbReference type="InterPro" id="IPR012341">
    <property type="entry name" value="6hp_glycosidase-like_sf"/>
</dbReference>
<dbReference type="InterPro" id="IPR017146">
    <property type="entry name" value="Lanti_2_LanM"/>
</dbReference>
<proteinExistence type="predicted"/>
<protein>
    <submittedName>
        <fullName evidence="2">Type 2 lanthipeptide synthetase LanM family protein</fullName>
    </submittedName>
</protein>
<dbReference type="InterPro" id="IPR007822">
    <property type="entry name" value="LANC-like"/>
</dbReference>
<accession>A0ABW0LWG9</accession>
<dbReference type="SUPFAM" id="SSF158745">
    <property type="entry name" value="LanC-like"/>
    <property type="match status" value="1"/>
</dbReference>
<feature type="domain" description="Lantibiotic biosynthesis protein dehydration" evidence="1">
    <location>
        <begin position="215"/>
        <end position="599"/>
    </location>
</feature>
<sequence length="1076" mass="120582">MREWIRDIVNQSSSMAERSSDDYRAQSWDEADAAEVRKRLTLWCDRAAKGDWDKFAARLALAGMTMDDAESMLGPVRIREAAKLPEWTTTLQLLIASIEDAGKEWVQPERLPGDPCFVPEHPIAFEHLFLPFLQAAIRSLKERAGSLADVLTPDAWHSMERSLLQSLSHVSWRSLDLEFSVYRSGAIAIPGNRTMYTRFVGEMLQGKWLGFMREYSVLAKLASITVRTWEDNLLEFLQRYEVDKPWLNESILSGQPIAGTIAALELNRSDSHNGGRSVIIVTVSDGSKLVYKPKSLSLDAAYSHLLMELRELGAPNDLLPIGQMDCGSYGWQRYIEHKPCADETEIALYYRRAGTLLCISHLLGATDLHNENVIACGAFPVLIDVETMLHPLTNHIQSDDPDADAEELAYDRKTRSLLRTLLLPSWRDLGDTGLKEISGLFGGQQNHADTITFRGLLHVNTDAMKIGDIPYVQHESTNIPFLQGRSLDFNRNSQELIQGFGDMYQFLMSQRKQLLAAGGPLSAFKGIPSRYVFRATAIYSQMLENSYRPDLLRNGIDRDIQLDAMSRFLTSDEELSDRWPLVRRELDDLWRMDIPFFQVRTDECRLTDSSGSFGPDLSPMSGYDYMLHTLQRLDETDCDFQTSLIRGALYTKLSEAEHLAPALSPFPVQVGEYGEPELSSKEWISNAEQIAVRLSREAIVASDGTRTWIAPRLGGRYPWQAALSYDLYDGHCGIALFYAALFKVTDKISYREDALATLRLLRGKIHRNEVDDFAGKGIGGFVGLGSIVYAFVRIGQLIDEPELLVDATRVAAWFTESRINADDKLDLLHGAAGAVLSLLVLYDVVPDPLILRAAEQCGEHLLRNRRLQSNGHRVWANQSGKALAGLSHGAAGIAYALLRLHALTREERFLRAAEEAIDYELSIFVPDQGIWPDLRSADKPGLTDAWCHGAAGIGLGRLVGLSILDTVEIRADIEKAIQAVRLGLHHTGRDHLCCGAMGRVEFLLSAGMRLNRKEIEREARLHASAIVRRHHGYWEDGYEPNFIYEPLGFFQGIAGIGYELLRLHDPKSLPSVLAME</sequence>
<evidence type="ECO:0000259" key="1">
    <source>
        <dbReference type="Pfam" id="PF13575"/>
    </source>
</evidence>
<dbReference type="RefSeq" id="WP_209750751.1">
    <property type="nucleotide sequence ID" value="NZ_JBHSMH010000026.1"/>
</dbReference>
<dbReference type="SMART" id="SM01260">
    <property type="entry name" value="LANC_like"/>
    <property type="match status" value="1"/>
</dbReference>
<comment type="caution">
    <text evidence="2">The sequence shown here is derived from an EMBL/GenBank/DDBJ whole genome shotgun (WGS) entry which is preliminary data.</text>
</comment>
<evidence type="ECO:0000313" key="2">
    <source>
        <dbReference type="EMBL" id="MFC5469192.1"/>
    </source>
</evidence>
<gene>
    <name evidence="2" type="ORF">ACFPPD_10720</name>
</gene>
<name>A0ABW0LWG9_9BACL</name>
<dbReference type="InterPro" id="IPR025410">
    <property type="entry name" value="Lant_dehyd"/>
</dbReference>